<dbReference type="CDD" id="cd00578">
    <property type="entry name" value="L-fuc_L-ara-isomerases"/>
    <property type="match status" value="1"/>
</dbReference>
<accession>A0AAC9MUJ3</accession>
<organism evidence="3 5">
    <name type="scientific">Neomoorella thermoacetica</name>
    <name type="common">Clostridium thermoaceticum</name>
    <dbReference type="NCBI Taxonomy" id="1525"/>
    <lineage>
        <taxon>Bacteria</taxon>
        <taxon>Bacillati</taxon>
        <taxon>Bacillota</taxon>
        <taxon>Clostridia</taxon>
        <taxon>Neomoorellales</taxon>
        <taxon>Neomoorellaceae</taxon>
        <taxon>Neomoorella</taxon>
    </lineage>
</organism>
<evidence type="ECO:0008006" key="7">
    <source>
        <dbReference type="Google" id="ProtNLM"/>
    </source>
</evidence>
<dbReference type="EMBL" id="VCDX01000003">
    <property type="protein sequence ID" value="TYL13826.1"/>
    <property type="molecule type" value="Genomic_DNA"/>
</dbReference>
<gene>
    <name evidence="3" type="ORF">Maut_01192</name>
    <name evidence="4" type="ORF">MTAT_12240</name>
</gene>
<dbReference type="EMBL" id="CP017019">
    <property type="protein sequence ID" value="AOQ23642.1"/>
    <property type="molecule type" value="Genomic_DNA"/>
</dbReference>
<keyword evidence="2" id="KW-0119">Carbohydrate metabolism</keyword>
<dbReference type="PANTHER" id="PTHR36120:SF1">
    <property type="entry name" value="L-FUCOSE ISOMERASE C-TERMINAL DOMAIN-CONTAINING PROTEIN"/>
    <property type="match status" value="1"/>
</dbReference>
<evidence type="ECO:0000256" key="1">
    <source>
        <dbReference type="ARBA" id="ARBA00023235"/>
    </source>
</evidence>
<reference evidence="3 5" key="1">
    <citation type="submission" date="2016-08" db="EMBL/GenBank/DDBJ databases">
        <title>Moorella thermoacetica DSM 103132.</title>
        <authorList>
            <person name="Jendresen C.B."/>
            <person name="Redl S.M."/>
            <person name="Jensen T.O."/>
            <person name="Nielsen A.T."/>
        </authorList>
    </citation>
    <scope>NUCLEOTIDE SEQUENCE [LARGE SCALE GENOMIC DNA]</scope>
    <source>
        <strain evidence="3 5">DSM 103132</strain>
    </source>
</reference>
<dbReference type="AlphaFoldDB" id="A0AAC9MUJ3"/>
<dbReference type="RefSeq" id="WP_231115199.1">
    <property type="nucleotide sequence ID" value="NZ_CP017019.1"/>
</dbReference>
<dbReference type="GO" id="GO:0005996">
    <property type="term" value="P:monosaccharide metabolic process"/>
    <property type="evidence" value="ECO:0007669"/>
    <property type="project" value="InterPro"/>
</dbReference>
<dbReference type="Proteomes" id="UP000322283">
    <property type="component" value="Unassembled WGS sequence"/>
</dbReference>
<evidence type="ECO:0000313" key="6">
    <source>
        <dbReference type="Proteomes" id="UP000322283"/>
    </source>
</evidence>
<evidence type="ECO:0000313" key="4">
    <source>
        <dbReference type="EMBL" id="TYL13826.1"/>
    </source>
</evidence>
<keyword evidence="1" id="KW-0413">Isomerase</keyword>
<evidence type="ECO:0000313" key="5">
    <source>
        <dbReference type="Proteomes" id="UP000094598"/>
    </source>
</evidence>
<protein>
    <recommendedName>
        <fullName evidence="7">Fucose isomerase</fullName>
    </recommendedName>
</protein>
<dbReference type="GO" id="GO:0016861">
    <property type="term" value="F:intramolecular oxidoreductase activity, interconverting aldoses and ketoses"/>
    <property type="evidence" value="ECO:0007669"/>
    <property type="project" value="InterPro"/>
</dbReference>
<evidence type="ECO:0000313" key="3">
    <source>
        <dbReference type="EMBL" id="AOQ23642.1"/>
    </source>
</evidence>
<proteinExistence type="predicted"/>
<keyword evidence="6" id="KW-1185">Reference proteome</keyword>
<dbReference type="GO" id="GO:0005737">
    <property type="term" value="C:cytoplasm"/>
    <property type="evidence" value="ECO:0007669"/>
    <property type="project" value="InterPro"/>
</dbReference>
<sequence>MFKQSIKLGFAPTRREVFSREEAGKFRRLIKEKLLSWGVDLVDIDWLNEEGLLYDQADVAKVARKFIEEGVDAVFSPHCNFGSEDAVAKLARVMDKPFLLWGPRDDAPLPDGSRTRDSQCGLFATSKILSRYGVPFTYITNCWLDSSTFEKGCKNFLAAVAIVKAFRSLRIGQIDTRPGAFWSVMANEGELLEKYGIEIIPITLADLAGWTDAILKNRTAEVKDYVADIKTRVKVDEIDAESLTKVAALKMAMQRWAEAEKLSAVAIQCWNALQDVLGIMPCFANAELTDMGIPVVCETDIHGAITAVMLQAARMGETPVFFADVTIRHPENENGELLWHCGPFPYSLKAENSEAAIGKHFIMPDHCPGVAEWEIKGGDVTIARFDGVRGEYSLLMGHARGIKGPKNRGTYLWVEVNDWPLWEEKLIRGPYIHHVAGIHGQVAPVLYEACRYIPGLKPDPVDPTEEEIKKILRR</sequence>
<dbReference type="InterPro" id="IPR009015">
    <property type="entry name" value="Fucose_isomerase_N/cen_sf"/>
</dbReference>
<evidence type="ECO:0000256" key="2">
    <source>
        <dbReference type="ARBA" id="ARBA00023277"/>
    </source>
</evidence>
<dbReference type="PANTHER" id="PTHR36120">
    <property type="entry name" value="FUCOSE ISOMERASE"/>
    <property type="match status" value="1"/>
</dbReference>
<dbReference type="SUPFAM" id="SSF53743">
    <property type="entry name" value="FucI/AraA N-terminal and middle domains"/>
    <property type="match status" value="1"/>
</dbReference>
<reference evidence="4 6" key="2">
    <citation type="submission" date="2019-05" db="EMBL/GenBank/DDBJ databases">
        <title>Genome sequence of Moorella thermoacetica ATCC 33924.</title>
        <authorList>
            <person name="Poehlein A."/>
            <person name="Bengelsdorf F.R."/>
            <person name="Duerre P."/>
            <person name="Daniel R."/>
        </authorList>
    </citation>
    <scope>NUCLEOTIDE SEQUENCE [LARGE SCALE GENOMIC DNA]</scope>
    <source>
        <strain evidence="4 6">ATCC 33924</strain>
    </source>
</reference>
<dbReference type="Proteomes" id="UP000094598">
    <property type="component" value="Chromosome"/>
</dbReference>
<name>A0AAC9MUJ3_NEOTH</name>